<dbReference type="OrthoDB" id="676287at2"/>
<sequence>MRLTVFLVCLCVLLLKGYNYAYTDTHQSNTSAHHTEGTQLVKVKLANQDYSLIQDTMPDDEDEYLIGEDAEDDETDSFFARKYRLLFNAQLINSHPVILQYLHDYAKAPLNFGCLSSYKYITQQVLRI</sequence>
<name>A0A6N8JGD1_9BACT</name>
<dbReference type="EMBL" id="WRXO01000008">
    <property type="protein sequence ID" value="MVT43561.1"/>
    <property type="molecule type" value="Genomic_DNA"/>
</dbReference>
<dbReference type="AlphaFoldDB" id="A0A6N8JGD1"/>
<evidence type="ECO:0000313" key="2">
    <source>
        <dbReference type="EMBL" id="MVT43561.1"/>
    </source>
</evidence>
<keyword evidence="1" id="KW-0732">Signal</keyword>
<organism evidence="2 3">
    <name type="scientific">Chitinophaga oryziterrae</name>
    <dbReference type="NCBI Taxonomy" id="1031224"/>
    <lineage>
        <taxon>Bacteria</taxon>
        <taxon>Pseudomonadati</taxon>
        <taxon>Bacteroidota</taxon>
        <taxon>Chitinophagia</taxon>
        <taxon>Chitinophagales</taxon>
        <taxon>Chitinophagaceae</taxon>
        <taxon>Chitinophaga</taxon>
    </lineage>
</organism>
<feature type="signal peptide" evidence="1">
    <location>
        <begin position="1"/>
        <end position="21"/>
    </location>
</feature>
<proteinExistence type="predicted"/>
<reference evidence="2 3" key="1">
    <citation type="submission" date="2019-12" db="EMBL/GenBank/DDBJ databases">
        <title>The draft genomic sequence of strain Chitinophaga oryziterrae JCM 16595.</title>
        <authorList>
            <person name="Zhang X."/>
        </authorList>
    </citation>
    <scope>NUCLEOTIDE SEQUENCE [LARGE SCALE GENOMIC DNA]</scope>
    <source>
        <strain evidence="2 3">JCM 16595</strain>
    </source>
</reference>
<keyword evidence="3" id="KW-1185">Reference proteome</keyword>
<gene>
    <name evidence="2" type="ORF">GO495_23390</name>
</gene>
<dbReference type="RefSeq" id="WP_157302310.1">
    <property type="nucleotide sequence ID" value="NZ_BAAAZB010000021.1"/>
</dbReference>
<feature type="chain" id="PRO_5026997534" evidence="1">
    <location>
        <begin position="22"/>
        <end position="128"/>
    </location>
</feature>
<protein>
    <submittedName>
        <fullName evidence="2">Uncharacterized protein</fullName>
    </submittedName>
</protein>
<evidence type="ECO:0000256" key="1">
    <source>
        <dbReference type="SAM" id="SignalP"/>
    </source>
</evidence>
<comment type="caution">
    <text evidence="2">The sequence shown here is derived from an EMBL/GenBank/DDBJ whole genome shotgun (WGS) entry which is preliminary data.</text>
</comment>
<accession>A0A6N8JGD1</accession>
<evidence type="ECO:0000313" key="3">
    <source>
        <dbReference type="Proteomes" id="UP000468388"/>
    </source>
</evidence>
<dbReference type="Proteomes" id="UP000468388">
    <property type="component" value="Unassembled WGS sequence"/>
</dbReference>